<evidence type="ECO:0000313" key="2">
    <source>
        <dbReference type="EMBL" id="KJA12965.1"/>
    </source>
</evidence>
<sequence length="208" mass="22641">TNAGAAISRARHGQRPQDPICARTAVIDAAAAFLHQSCVLTPQPAIPRLSVALARPFPQSLSISPARHRPLCFPRLIAASALTSSRPSPLAAPIPCRRRLLTAHASMCGRRPVEKNSPYPDPPPLPSTRSPPAFALGAPPQYRRLRTAVTAADAHSRLHSIEPAQARSHHRYRHMNVARGRRRPRSLREHIRHLPPSSSPPSPTLTPS</sequence>
<feature type="region of interest" description="Disordered" evidence="1">
    <location>
        <begin position="158"/>
        <end position="208"/>
    </location>
</feature>
<proteinExistence type="predicted"/>
<dbReference type="AlphaFoldDB" id="A0A0D2NWN6"/>
<name>A0A0D2NWN6_HYPSF</name>
<feature type="compositionally biased region" description="Pro residues" evidence="1">
    <location>
        <begin position="197"/>
        <end position="208"/>
    </location>
</feature>
<evidence type="ECO:0000256" key="1">
    <source>
        <dbReference type="SAM" id="MobiDB-lite"/>
    </source>
</evidence>
<feature type="compositionally biased region" description="Basic residues" evidence="1">
    <location>
        <begin position="167"/>
        <end position="193"/>
    </location>
</feature>
<protein>
    <submittedName>
        <fullName evidence="2">Uncharacterized protein</fullName>
    </submittedName>
</protein>
<keyword evidence="3" id="KW-1185">Reference proteome</keyword>
<accession>A0A0D2NWN6</accession>
<evidence type="ECO:0000313" key="3">
    <source>
        <dbReference type="Proteomes" id="UP000054270"/>
    </source>
</evidence>
<organism evidence="2 3">
    <name type="scientific">Hypholoma sublateritium (strain FD-334 SS-4)</name>
    <dbReference type="NCBI Taxonomy" id="945553"/>
    <lineage>
        <taxon>Eukaryota</taxon>
        <taxon>Fungi</taxon>
        <taxon>Dikarya</taxon>
        <taxon>Basidiomycota</taxon>
        <taxon>Agaricomycotina</taxon>
        <taxon>Agaricomycetes</taxon>
        <taxon>Agaricomycetidae</taxon>
        <taxon>Agaricales</taxon>
        <taxon>Agaricineae</taxon>
        <taxon>Strophariaceae</taxon>
        <taxon>Hypholoma</taxon>
    </lineage>
</organism>
<dbReference type="EMBL" id="KN817820">
    <property type="protein sequence ID" value="KJA12965.1"/>
    <property type="molecule type" value="Genomic_DNA"/>
</dbReference>
<reference evidence="3" key="1">
    <citation type="submission" date="2014-04" db="EMBL/GenBank/DDBJ databases">
        <title>Evolutionary Origins and Diversification of the Mycorrhizal Mutualists.</title>
        <authorList>
            <consortium name="DOE Joint Genome Institute"/>
            <consortium name="Mycorrhizal Genomics Consortium"/>
            <person name="Kohler A."/>
            <person name="Kuo A."/>
            <person name="Nagy L.G."/>
            <person name="Floudas D."/>
            <person name="Copeland A."/>
            <person name="Barry K.W."/>
            <person name="Cichocki N."/>
            <person name="Veneault-Fourrey C."/>
            <person name="LaButti K."/>
            <person name="Lindquist E.A."/>
            <person name="Lipzen A."/>
            <person name="Lundell T."/>
            <person name="Morin E."/>
            <person name="Murat C."/>
            <person name="Riley R."/>
            <person name="Ohm R."/>
            <person name="Sun H."/>
            <person name="Tunlid A."/>
            <person name="Henrissat B."/>
            <person name="Grigoriev I.V."/>
            <person name="Hibbett D.S."/>
            <person name="Martin F."/>
        </authorList>
    </citation>
    <scope>NUCLEOTIDE SEQUENCE [LARGE SCALE GENOMIC DNA]</scope>
    <source>
        <strain evidence="3">FD-334 SS-4</strain>
    </source>
</reference>
<feature type="non-terminal residue" evidence="2">
    <location>
        <position position="1"/>
    </location>
</feature>
<feature type="region of interest" description="Disordered" evidence="1">
    <location>
        <begin position="109"/>
        <end position="137"/>
    </location>
</feature>
<gene>
    <name evidence="2" type="ORF">HYPSUDRAFT_209945</name>
</gene>
<dbReference type="Proteomes" id="UP000054270">
    <property type="component" value="Unassembled WGS sequence"/>
</dbReference>